<accession>A0A7T4UQR9</accession>
<evidence type="ECO:0000256" key="1">
    <source>
        <dbReference type="ARBA" id="ARBA00007734"/>
    </source>
</evidence>
<dbReference type="AlphaFoldDB" id="A0A7T4UQR9"/>
<proteinExistence type="inferred from homology"/>
<dbReference type="SUPFAM" id="SSF53955">
    <property type="entry name" value="Lysozyme-like"/>
    <property type="match status" value="1"/>
</dbReference>
<dbReference type="Gene3D" id="1.10.530.10">
    <property type="match status" value="1"/>
</dbReference>
<reference evidence="4 5" key="1">
    <citation type="submission" date="2020-12" db="EMBL/GenBank/DDBJ databases">
        <authorList>
            <person name="Shan Y."/>
        </authorList>
    </citation>
    <scope>NUCLEOTIDE SEQUENCE [LARGE SCALE GENOMIC DNA]</scope>
    <source>
        <strain evidence="5">csc3.9</strain>
    </source>
</reference>
<dbReference type="InterPro" id="IPR008258">
    <property type="entry name" value="Transglycosylase_SLT_dom_1"/>
</dbReference>
<feature type="signal peptide" evidence="2">
    <location>
        <begin position="1"/>
        <end position="38"/>
    </location>
</feature>
<gene>
    <name evidence="4" type="ORF">I6N98_14690</name>
</gene>
<dbReference type="PANTHER" id="PTHR37423:SF2">
    <property type="entry name" value="MEMBRANE-BOUND LYTIC MUREIN TRANSGLYCOSYLASE C"/>
    <property type="match status" value="1"/>
</dbReference>
<sequence>MTRLATKSRFLRRHHNTVLAPAAAVLAAWLLLPTPALATNASPGASERAALGQYLKTAIDQADSFQDRFDAEVWLLDMSGRLKPFIADPQQRLDFLRSVHREASAAGLAPELVLSVIQVESRFDRFAISRVGAQGLMQVMPFWRKEIGRPDDNLTEIDTNLRYGCQILKYYLEREKGRLRPALARYNGSLGKNWYPKLVLNAWRKNWYNGELAGLR</sequence>
<name>A0A7T4UQR9_9GAMM</name>
<dbReference type="KEGG" id="snan:I6N98_14690"/>
<evidence type="ECO:0000259" key="3">
    <source>
        <dbReference type="Pfam" id="PF01464"/>
    </source>
</evidence>
<comment type="similarity">
    <text evidence="1">Belongs to the transglycosylase Slt family.</text>
</comment>
<evidence type="ECO:0000256" key="2">
    <source>
        <dbReference type="SAM" id="SignalP"/>
    </source>
</evidence>
<feature type="domain" description="Transglycosylase SLT" evidence="3">
    <location>
        <begin position="101"/>
        <end position="193"/>
    </location>
</feature>
<keyword evidence="5" id="KW-1185">Reference proteome</keyword>
<organism evidence="4 5">
    <name type="scientific">Spongiibacter nanhainus</name>
    <dbReference type="NCBI Taxonomy" id="2794344"/>
    <lineage>
        <taxon>Bacteria</taxon>
        <taxon>Pseudomonadati</taxon>
        <taxon>Pseudomonadota</taxon>
        <taxon>Gammaproteobacteria</taxon>
        <taxon>Cellvibrionales</taxon>
        <taxon>Spongiibacteraceae</taxon>
        <taxon>Spongiibacter</taxon>
    </lineage>
</organism>
<evidence type="ECO:0000313" key="5">
    <source>
        <dbReference type="Proteomes" id="UP000596063"/>
    </source>
</evidence>
<protein>
    <submittedName>
        <fullName evidence="4">Transglycosylase SLT domain-containing protein</fullName>
    </submittedName>
</protein>
<dbReference type="InterPro" id="IPR023346">
    <property type="entry name" value="Lysozyme-like_dom_sf"/>
</dbReference>
<dbReference type="EMBL" id="CP066167">
    <property type="protein sequence ID" value="QQD17585.1"/>
    <property type="molecule type" value="Genomic_DNA"/>
</dbReference>
<dbReference type="Pfam" id="PF01464">
    <property type="entry name" value="SLT"/>
    <property type="match status" value="1"/>
</dbReference>
<dbReference type="RefSeq" id="WP_198569084.1">
    <property type="nucleotide sequence ID" value="NZ_CP066167.1"/>
</dbReference>
<feature type="chain" id="PRO_5032797108" evidence="2">
    <location>
        <begin position="39"/>
        <end position="216"/>
    </location>
</feature>
<evidence type="ECO:0000313" key="4">
    <source>
        <dbReference type="EMBL" id="QQD17585.1"/>
    </source>
</evidence>
<keyword evidence="2" id="KW-0732">Signal</keyword>
<dbReference type="PANTHER" id="PTHR37423">
    <property type="entry name" value="SOLUBLE LYTIC MUREIN TRANSGLYCOSYLASE-RELATED"/>
    <property type="match status" value="1"/>
</dbReference>
<dbReference type="Proteomes" id="UP000596063">
    <property type="component" value="Chromosome"/>
</dbReference>